<keyword evidence="1" id="KW-0812">Transmembrane</keyword>
<feature type="transmembrane region" description="Helical" evidence="1">
    <location>
        <begin position="7"/>
        <end position="29"/>
    </location>
</feature>
<evidence type="ECO:0000256" key="1">
    <source>
        <dbReference type="SAM" id="Phobius"/>
    </source>
</evidence>
<keyword evidence="1" id="KW-1133">Transmembrane helix</keyword>
<proteinExistence type="predicted"/>
<dbReference type="Gene3D" id="3.40.50.1110">
    <property type="entry name" value="SGNH hydrolase"/>
    <property type="match status" value="1"/>
</dbReference>
<evidence type="ECO:0000313" key="2">
    <source>
        <dbReference type="EMBL" id="SVB74204.1"/>
    </source>
</evidence>
<sequence length="353" mass="41191">MNYIKTISINFIVLFCMLSVLEIGARIFFPEFKDHIFSSERSMNVKYHDGNFYNYQIRKPNNKKFVPSDKPLVLVFGDSISGGFGTAFEDIWWHRLQRLLLAKGIEVNVISISGYGNNMGDSTSNIIKAIKDLSSKRDIEIERIIYQFNFNDIMPFTSADLESSSKVNSTLFSKLAKWRYEYANKSVFLRTAQHFAGKIIRKTSGTCEEREWSAMGPYTWTFGSTPYAKEAEEYWSLFKENLKNIKQITRELDIEFEIFLSPILYDVDLLEKHLHYNYLNYDFSCSTIDPRARFSNFEKNLDIKIYDPAPELKRSFESRLEEGNFTPYFFTADDNHFTPIAASYIAEVIAENW</sequence>
<dbReference type="SUPFAM" id="SSF52266">
    <property type="entry name" value="SGNH hydrolase"/>
    <property type="match status" value="1"/>
</dbReference>
<dbReference type="EMBL" id="UINC01055389">
    <property type="protein sequence ID" value="SVB74204.1"/>
    <property type="molecule type" value="Genomic_DNA"/>
</dbReference>
<gene>
    <name evidence="2" type="ORF">METZ01_LOCUS227058</name>
</gene>
<dbReference type="InterPro" id="IPR036514">
    <property type="entry name" value="SGNH_hydro_sf"/>
</dbReference>
<name>A0A382GHM8_9ZZZZ</name>
<protein>
    <recommendedName>
        <fullName evidence="3">SGNH hydrolase-type esterase domain-containing protein</fullName>
    </recommendedName>
</protein>
<evidence type="ECO:0008006" key="3">
    <source>
        <dbReference type="Google" id="ProtNLM"/>
    </source>
</evidence>
<dbReference type="AlphaFoldDB" id="A0A382GHM8"/>
<organism evidence="2">
    <name type="scientific">marine metagenome</name>
    <dbReference type="NCBI Taxonomy" id="408172"/>
    <lineage>
        <taxon>unclassified sequences</taxon>
        <taxon>metagenomes</taxon>
        <taxon>ecological metagenomes</taxon>
    </lineage>
</organism>
<reference evidence="2" key="1">
    <citation type="submission" date="2018-05" db="EMBL/GenBank/DDBJ databases">
        <authorList>
            <person name="Lanie J.A."/>
            <person name="Ng W.-L."/>
            <person name="Kazmierczak K.M."/>
            <person name="Andrzejewski T.M."/>
            <person name="Davidsen T.M."/>
            <person name="Wayne K.J."/>
            <person name="Tettelin H."/>
            <person name="Glass J.I."/>
            <person name="Rusch D."/>
            <person name="Podicherti R."/>
            <person name="Tsui H.-C.T."/>
            <person name="Winkler M.E."/>
        </authorList>
    </citation>
    <scope>NUCLEOTIDE SEQUENCE</scope>
</reference>
<keyword evidence="1" id="KW-0472">Membrane</keyword>
<accession>A0A382GHM8</accession>